<protein>
    <recommendedName>
        <fullName evidence="1">PIN-like domain-containing protein</fullName>
    </recommendedName>
</protein>
<sequence length="209" mass="23263">MRTNFVLIDYENVQPATIELLNHKQIKLLIFVGANQTKVPIEIAVALQQLGERACYIKISGNGSNALDFHIAFYIGQLAAQEPNAYFHIVSKDTGFDPLIQHLKTKKIMAKRVQDVSEIPPIKVAQATTASKQQASPTPTPPKKIEIVSKYLQANKSNKPRTIKTLSNTINAIFAKKLSEQELASLINQLKTRGIIQVDDTKITYKLPT</sequence>
<dbReference type="PATRIC" id="fig|70996.4.peg.3354"/>
<name>A0A0P6XPZ2_9CHLR</name>
<dbReference type="AlphaFoldDB" id="A0A0P6XPZ2"/>
<evidence type="ECO:0000313" key="2">
    <source>
        <dbReference type="EMBL" id="KPL85942.1"/>
    </source>
</evidence>
<dbReference type="STRING" id="70996.SE18_13645"/>
<dbReference type="Pfam" id="PF18475">
    <property type="entry name" value="PIN7"/>
    <property type="match status" value="1"/>
</dbReference>
<dbReference type="Proteomes" id="UP000050277">
    <property type="component" value="Unassembled WGS sequence"/>
</dbReference>
<dbReference type="InterPro" id="IPR041494">
    <property type="entry name" value="PIN7"/>
</dbReference>
<dbReference type="OrthoDB" id="9791898at2"/>
<proteinExistence type="predicted"/>
<accession>A0A0P6XPZ2</accession>
<reference evidence="2 3" key="1">
    <citation type="submission" date="2015-07" db="EMBL/GenBank/DDBJ databases">
        <title>Whole genome sequence of Herpetosiphon geysericola DSM 7119.</title>
        <authorList>
            <person name="Hemp J."/>
            <person name="Ward L.M."/>
            <person name="Pace L.A."/>
            <person name="Fischer W.W."/>
        </authorList>
    </citation>
    <scope>NUCLEOTIDE SEQUENCE [LARGE SCALE GENOMIC DNA]</scope>
    <source>
        <strain evidence="2 3">DSM 7119</strain>
    </source>
</reference>
<evidence type="ECO:0000259" key="1">
    <source>
        <dbReference type="Pfam" id="PF18475"/>
    </source>
</evidence>
<feature type="domain" description="PIN-like" evidence="1">
    <location>
        <begin position="7"/>
        <end position="105"/>
    </location>
</feature>
<organism evidence="2 3">
    <name type="scientific">Herpetosiphon geysericola</name>
    <dbReference type="NCBI Taxonomy" id="70996"/>
    <lineage>
        <taxon>Bacteria</taxon>
        <taxon>Bacillati</taxon>
        <taxon>Chloroflexota</taxon>
        <taxon>Chloroflexia</taxon>
        <taxon>Herpetosiphonales</taxon>
        <taxon>Herpetosiphonaceae</taxon>
        <taxon>Herpetosiphon</taxon>
    </lineage>
</organism>
<evidence type="ECO:0000313" key="3">
    <source>
        <dbReference type="Proteomes" id="UP000050277"/>
    </source>
</evidence>
<dbReference type="RefSeq" id="WP_054535015.1">
    <property type="nucleotide sequence ID" value="NZ_LGKP01000022.1"/>
</dbReference>
<comment type="caution">
    <text evidence="2">The sequence shown here is derived from an EMBL/GenBank/DDBJ whole genome shotgun (WGS) entry which is preliminary data.</text>
</comment>
<keyword evidence="3" id="KW-1185">Reference proteome</keyword>
<gene>
    <name evidence="2" type="ORF">SE18_13645</name>
</gene>
<dbReference type="EMBL" id="LGKP01000022">
    <property type="protein sequence ID" value="KPL85942.1"/>
    <property type="molecule type" value="Genomic_DNA"/>
</dbReference>